<organism evidence="12 13">
    <name type="scientific">Desulfomonile tiedjei (strain ATCC 49306 / DSM 6799 / DCB-1)</name>
    <dbReference type="NCBI Taxonomy" id="706587"/>
    <lineage>
        <taxon>Bacteria</taxon>
        <taxon>Pseudomonadati</taxon>
        <taxon>Thermodesulfobacteriota</taxon>
        <taxon>Desulfomonilia</taxon>
        <taxon>Desulfomonilales</taxon>
        <taxon>Desulfomonilaceae</taxon>
        <taxon>Desulfomonile</taxon>
    </lineage>
</organism>
<evidence type="ECO:0000256" key="8">
    <source>
        <dbReference type="ARBA" id="ARBA00037071"/>
    </source>
</evidence>
<sequence>MKEAKSGDKVSVHYTAKLDDGSVFDSSSGRDPLEFTIGEGQVIPGFEEAVIGMNPGEIKSAQIAPQNAYGERHDEMIIVVDRKRLPEDMNPELGQQVEVHRPDGYVFIAIVTDLTDSTVTLDANHPLAGKNLNFDIELVNIL</sequence>
<evidence type="ECO:0000256" key="3">
    <source>
        <dbReference type="ARBA" id="ARBA00006577"/>
    </source>
</evidence>
<accession>I4C300</accession>
<dbReference type="PATRIC" id="fig|706587.4.peg.1409"/>
<name>I4C300_DESTA</name>
<dbReference type="HOGENOM" id="CLU_098197_2_1_7"/>
<keyword evidence="7 9" id="KW-0413">Isomerase</keyword>
<evidence type="ECO:0000259" key="11">
    <source>
        <dbReference type="PROSITE" id="PS50059"/>
    </source>
</evidence>
<dbReference type="PROSITE" id="PS50059">
    <property type="entry name" value="FKBP_PPIASE"/>
    <property type="match status" value="1"/>
</dbReference>
<dbReference type="eggNOG" id="COG1047">
    <property type="taxonomic scope" value="Bacteria"/>
</dbReference>
<dbReference type="KEGG" id="dti:Desti_1228"/>
<dbReference type="Proteomes" id="UP000006055">
    <property type="component" value="Chromosome"/>
</dbReference>
<comment type="catalytic activity">
    <reaction evidence="1 9 10">
        <text>[protein]-peptidylproline (omega=180) = [protein]-peptidylproline (omega=0)</text>
        <dbReference type="Rhea" id="RHEA:16237"/>
        <dbReference type="Rhea" id="RHEA-COMP:10747"/>
        <dbReference type="Rhea" id="RHEA-COMP:10748"/>
        <dbReference type="ChEBI" id="CHEBI:83833"/>
        <dbReference type="ChEBI" id="CHEBI:83834"/>
        <dbReference type="EC" id="5.2.1.8"/>
    </reaction>
</comment>
<evidence type="ECO:0000256" key="2">
    <source>
        <dbReference type="ARBA" id="ARBA00004496"/>
    </source>
</evidence>
<reference evidence="13" key="1">
    <citation type="submission" date="2012-06" db="EMBL/GenBank/DDBJ databases">
        <title>Complete sequence of chromosome of Desulfomonile tiedjei DSM 6799.</title>
        <authorList>
            <person name="Lucas S."/>
            <person name="Copeland A."/>
            <person name="Lapidus A."/>
            <person name="Glavina del Rio T."/>
            <person name="Dalin E."/>
            <person name="Tice H."/>
            <person name="Bruce D."/>
            <person name="Goodwin L."/>
            <person name="Pitluck S."/>
            <person name="Peters L."/>
            <person name="Ovchinnikova G."/>
            <person name="Zeytun A."/>
            <person name="Lu M."/>
            <person name="Kyrpides N."/>
            <person name="Mavromatis K."/>
            <person name="Ivanova N."/>
            <person name="Brettin T."/>
            <person name="Detter J.C."/>
            <person name="Han C."/>
            <person name="Larimer F."/>
            <person name="Land M."/>
            <person name="Hauser L."/>
            <person name="Markowitz V."/>
            <person name="Cheng J.-F."/>
            <person name="Hugenholtz P."/>
            <person name="Woyke T."/>
            <person name="Wu D."/>
            <person name="Spring S."/>
            <person name="Schroeder M."/>
            <person name="Brambilla E."/>
            <person name="Klenk H.-P."/>
            <person name="Eisen J.A."/>
        </authorList>
    </citation>
    <scope>NUCLEOTIDE SEQUENCE [LARGE SCALE GENOMIC DNA]</scope>
    <source>
        <strain evidence="13">ATCC 49306 / DSM 6799 / DCB-1</strain>
    </source>
</reference>
<gene>
    <name evidence="12" type="ordered locus">Desti_1228</name>
</gene>
<dbReference type="OrthoDB" id="9808891at2"/>
<dbReference type="STRING" id="706587.Desti_1228"/>
<comment type="function">
    <text evidence="8">Also involved in hydrogenase metallocenter assembly, probably by participating in the nickel insertion step. This function in hydrogenase biosynthesis requires chaperone activity and the presence of the metal-binding domain, but not PPIase activity.</text>
</comment>
<dbReference type="RefSeq" id="WP_014809093.1">
    <property type="nucleotide sequence ID" value="NC_018025.1"/>
</dbReference>
<evidence type="ECO:0000313" key="13">
    <source>
        <dbReference type="Proteomes" id="UP000006055"/>
    </source>
</evidence>
<protein>
    <recommendedName>
        <fullName evidence="10">Peptidyl-prolyl cis-trans isomerase</fullName>
        <ecNumber evidence="10">5.2.1.8</ecNumber>
    </recommendedName>
</protein>
<dbReference type="PANTHER" id="PTHR47861">
    <property type="entry name" value="FKBP-TYPE PEPTIDYL-PROLYL CIS-TRANS ISOMERASE SLYD"/>
    <property type="match status" value="1"/>
</dbReference>
<evidence type="ECO:0000256" key="7">
    <source>
        <dbReference type="ARBA" id="ARBA00023235"/>
    </source>
</evidence>
<evidence type="ECO:0000256" key="5">
    <source>
        <dbReference type="ARBA" id="ARBA00023110"/>
    </source>
</evidence>
<dbReference type="PANTHER" id="PTHR47861:SF3">
    <property type="entry name" value="FKBP-TYPE PEPTIDYL-PROLYL CIS-TRANS ISOMERASE SLYD"/>
    <property type="match status" value="1"/>
</dbReference>
<dbReference type="InterPro" id="IPR001179">
    <property type="entry name" value="PPIase_FKBP_dom"/>
</dbReference>
<keyword evidence="6" id="KW-0143">Chaperone</keyword>
<evidence type="ECO:0000256" key="6">
    <source>
        <dbReference type="ARBA" id="ARBA00023186"/>
    </source>
</evidence>
<dbReference type="GO" id="GO:0042026">
    <property type="term" value="P:protein refolding"/>
    <property type="evidence" value="ECO:0007669"/>
    <property type="project" value="UniProtKB-ARBA"/>
</dbReference>
<dbReference type="Gene3D" id="3.10.50.40">
    <property type="match status" value="1"/>
</dbReference>
<feature type="domain" description="PPIase FKBP-type" evidence="11">
    <location>
        <begin position="7"/>
        <end position="88"/>
    </location>
</feature>
<dbReference type="GO" id="GO:0005737">
    <property type="term" value="C:cytoplasm"/>
    <property type="evidence" value="ECO:0007669"/>
    <property type="project" value="UniProtKB-SubCell"/>
</dbReference>
<comment type="subcellular location">
    <subcellularLocation>
        <location evidence="2">Cytoplasm</location>
    </subcellularLocation>
</comment>
<keyword evidence="4" id="KW-0963">Cytoplasm</keyword>
<evidence type="ECO:0000256" key="4">
    <source>
        <dbReference type="ARBA" id="ARBA00022490"/>
    </source>
</evidence>
<keyword evidence="5 9" id="KW-0697">Rotamase</keyword>
<dbReference type="Pfam" id="PF00254">
    <property type="entry name" value="FKBP_C"/>
    <property type="match status" value="1"/>
</dbReference>
<dbReference type="SUPFAM" id="SSF54534">
    <property type="entry name" value="FKBP-like"/>
    <property type="match status" value="1"/>
</dbReference>
<dbReference type="InterPro" id="IPR046357">
    <property type="entry name" value="PPIase_dom_sf"/>
</dbReference>
<comment type="similarity">
    <text evidence="3 10">Belongs to the FKBP-type PPIase family.</text>
</comment>
<evidence type="ECO:0000313" key="12">
    <source>
        <dbReference type="EMBL" id="AFM23941.1"/>
    </source>
</evidence>
<evidence type="ECO:0000256" key="9">
    <source>
        <dbReference type="PROSITE-ProRule" id="PRU00277"/>
    </source>
</evidence>
<dbReference type="AlphaFoldDB" id="I4C300"/>
<dbReference type="EMBL" id="CP003360">
    <property type="protein sequence ID" value="AFM23941.1"/>
    <property type="molecule type" value="Genomic_DNA"/>
</dbReference>
<evidence type="ECO:0000256" key="10">
    <source>
        <dbReference type="RuleBase" id="RU003915"/>
    </source>
</evidence>
<keyword evidence="13" id="KW-1185">Reference proteome</keyword>
<dbReference type="GO" id="GO:0003755">
    <property type="term" value="F:peptidyl-prolyl cis-trans isomerase activity"/>
    <property type="evidence" value="ECO:0007669"/>
    <property type="project" value="UniProtKB-UniRule"/>
</dbReference>
<proteinExistence type="inferred from homology"/>
<evidence type="ECO:0000256" key="1">
    <source>
        <dbReference type="ARBA" id="ARBA00000971"/>
    </source>
</evidence>
<dbReference type="EC" id="5.2.1.8" evidence="10"/>